<dbReference type="EMBL" id="CP118166">
    <property type="protein sequence ID" value="WDI31040.1"/>
    <property type="molecule type" value="Genomic_DNA"/>
</dbReference>
<keyword evidence="1" id="KW-0444">Lipid biosynthesis</keyword>
<evidence type="ECO:0000313" key="6">
    <source>
        <dbReference type="EMBL" id="WDI31040.1"/>
    </source>
</evidence>
<dbReference type="EC" id="2.3.1.191" evidence="6"/>
<dbReference type="PANTHER" id="PTHR43378:SF2">
    <property type="entry name" value="UDP-3-O-ACYLGLUCOSAMINE N-ACYLTRANSFERASE 1, MITOCHONDRIAL-RELATED"/>
    <property type="match status" value="1"/>
</dbReference>
<name>A0AAE9ZCN1_9PROT</name>
<evidence type="ECO:0000256" key="2">
    <source>
        <dbReference type="ARBA" id="ARBA00022556"/>
    </source>
</evidence>
<keyword evidence="4" id="KW-0443">Lipid metabolism</keyword>
<dbReference type="Proteomes" id="UP001214043">
    <property type="component" value="Chromosome"/>
</dbReference>
<dbReference type="GO" id="GO:0103118">
    <property type="term" value="F:UDP-3-O-[(3R)-3-hydroxyacyl]-glucosamine N-acyltransferase activity"/>
    <property type="evidence" value="ECO:0007669"/>
    <property type="project" value="UniProtKB-EC"/>
</dbReference>
<evidence type="ECO:0000256" key="4">
    <source>
        <dbReference type="ARBA" id="ARBA00023098"/>
    </source>
</evidence>
<dbReference type="Gene3D" id="2.160.10.10">
    <property type="entry name" value="Hexapeptide repeat proteins"/>
    <property type="match status" value="1"/>
</dbReference>
<accession>A0AAE9ZCN1</accession>
<dbReference type="GO" id="GO:0016020">
    <property type="term" value="C:membrane"/>
    <property type="evidence" value="ECO:0007669"/>
    <property type="project" value="GOC"/>
</dbReference>
<proteinExistence type="predicted"/>
<dbReference type="InterPro" id="IPR007691">
    <property type="entry name" value="LpxD"/>
</dbReference>
<keyword evidence="7" id="KW-1185">Reference proteome</keyword>
<dbReference type="GO" id="GO:0016410">
    <property type="term" value="F:N-acyltransferase activity"/>
    <property type="evidence" value="ECO:0007669"/>
    <property type="project" value="InterPro"/>
</dbReference>
<dbReference type="Pfam" id="PF00132">
    <property type="entry name" value="Hexapep"/>
    <property type="match status" value="1"/>
</dbReference>
<dbReference type="NCBIfam" id="TIGR01853">
    <property type="entry name" value="lipid_A_lpxD"/>
    <property type="match status" value="1"/>
</dbReference>
<dbReference type="NCBIfam" id="NF002060">
    <property type="entry name" value="PRK00892.1"/>
    <property type="match status" value="1"/>
</dbReference>
<evidence type="ECO:0000256" key="5">
    <source>
        <dbReference type="ARBA" id="ARBA00023315"/>
    </source>
</evidence>
<dbReference type="GO" id="GO:0009245">
    <property type="term" value="P:lipid A biosynthetic process"/>
    <property type="evidence" value="ECO:0007669"/>
    <property type="project" value="UniProtKB-KW"/>
</dbReference>
<dbReference type="Gene3D" id="3.40.1390.10">
    <property type="entry name" value="MurE/MurF, N-terminal domain"/>
    <property type="match status" value="1"/>
</dbReference>
<dbReference type="RefSeq" id="WP_274492862.1">
    <property type="nucleotide sequence ID" value="NZ_CP118166.1"/>
</dbReference>
<dbReference type="AlphaFoldDB" id="A0AAE9ZCN1"/>
<keyword evidence="3 6" id="KW-0808">Transferase</keyword>
<protein>
    <submittedName>
        <fullName evidence="6">UDP-3-O-(3-hydroxymyristoyl)glucosamine N-acyltransferase</fullName>
        <ecNumber evidence="6">2.3.1.191</ecNumber>
    </submittedName>
</protein>
<dbReference type="InterPro" id="IPR001451">
    <property type="entry name" value="Hexapep"/>
</dbReference>
<dbReference type="KEGG" id="hfl:PUV54_13870"/>
<evidence type="ECO:0000256" key="3">
    <source>
        <dbReference type="ARBA" id="ARBA00022679"/>
    </source>
</evidence>
<reference evidence="6" key="1">
    <citation type="submission" date="2023-02" db="EMBL/GenBank/DDBJ databases">
        <title>Genome sequence of Hyphococcus flavus.</title>
        <authorList>
            <person name="Rong J.-C."/>
            <person name="Zhao Q."/>
            <person name="Yi M."/>
            <person name="Wu J.-Y."/>
        </authorList>
    </citation>
    <scope>NUCLEOTIDE SEQUENCE</scope>
    <source>
        <strain evidence="6">MCCC 1K03223</strain>
    </source>
</reference>
<organism evidence="6 7">
    <name type="scientific">Hyphococcus flavus</name>
    <dbReference type="NCBI Taxonomy" id="1866326"/>
    <lineage>
        <taxon>Bacteria</taxon>
        <taxon>Pseudomonadati</taxon>
        <taxon>Pseudomonadota</taxon>
        <taxon>Alphaproteobacteria</taxon>
        <taxon>Parvularculales</taxon>
        <taxon>Parvularculaceae</taxon>
        <taxon>Hyphococcus</taxon>
    </lineage>
</organism>
<dbReference type="InterPro" id="IPR011004">
    <property type="entry name" value="Trimer_LpxA-like_sf"/>
</dbReference>
<gene>
    <name evidence="6" type="primary">lpxD</name>
    <name evidence="6" type="ORF">PUV54_13870</name>
</gene>
<sequence>MPMPDTRFYNLLSPITVGDLINLTKAELLVGDPERVLKKVSSCEEPTTPDDVIFCETAVHVQALKKLSFGLCFTRDKLAQDISNNGPIAIVPSPKAAFAKAADRLHASRTEFNRAESFSGDKLIDKTSVIADTAEIGEGVIIGPQVFVGPGVVIGNQCVIEASCSITHSIIGEYVHICSGARIGQAGFGFVKTDAGLLRVPQLGRVLIADNVEVGANTTIDRGALGDTMIGARSKIDNLVQIGHNVHIGHDCVIAALSGVSGSSIIGDGVFMGGQVGVADHINIGSGVQLAARSGVMRDVPAGEQWGGSPAKPIKEWFREISMLSRLTKKRNG</sequence>
<keyword evidence="2" id="KW-0441">Lipid A biosynthesis</keyword>
<evidence type="ECO:0000256" key="1">
    <source>
        <dbReference type="ARBA" id="ARBA00022516"/>
    </source>
</evidence>
<dbReference type="PANTHER" id="PTHR43378">
    <property type="entry name" value="UDP-3-O-ACYLGLUCOSAMINE N-ACYLTRANSFERASE"/>
    <property type="match status" value="1"/>
</dbReference>
<evidence type="ECO:0000313" key="7">
    <source>
        <dbReference type="Proteomes" id="UP001214043"/>
    </source>
</evidence>
<dbReference type="CDD" id="cd03352">
    <property type="entry name" value="LbH_LpxD"/>
    <property type="match status" value="1"/>
</dbReference>
<keyword evidence="5 6" id="KW-0012">Acyltransferase</keyword>
<dbReference type="SUPFAM" id="SSF51161">
    <property type="entry name" value="Trimeric LpxA-like enzymes"/>
    <property type="match status" value="1"/>
</dbReference>